<name>A0AAD5V0N6_9APHY</name>
<dbReference type="Proteomes" id="UP001212997">
    <property type="component" value="Unassembled WGS sequence"/>
</dbReference>
<evidence type="ECO:0000256" key="2">
    <source>
        <dbReference type="SAM" id="Phobius"/>
    </source>
</evidence>
<keyword evidence="2" id="KW-0812">Transmembrane</keyword>
<evidence type="ECO:0000259" key="3">
    <source>
        <dbReference type="Pfam" id="PF16335"/>
    </source>
</evidence>
<keyword evidence="2" id="KW-0472">Membrane</keyword>
<accession>A0AAD5V0N6</accession>
<dbReference type="InterPro" id="IPR052743">
    <property type="entry name" value="Glutaminase_GtaA"/>
</dbReference>
<dbReference type="PANTHER" id="PTHR31987:SF1">
    <property type="entry name" value="GLUTAMINASE A"/>
    <property type="match status" value="1"/>
</dbReference>
<evidence type="ECO:0008006" key="7">
    <source>
        <dbReference type="Google" id="ProtNLM"/>
    </source>
</evidence>
<dbReference type="EMBL" id="JANAWD010000448">
    <property type="protein sequence ID" value="KAJ3479291.1"/>
    <property type="molecule type" value="Genomic_DNA"/>
</dbReference>
<gene>
    <name evidence="5" type="ORF">NLI96_g9164</name>
</gene>
<evidence type="ECO:0000313" key="5">
    <source>
        <dbReference type="EMBL" id="KAJ3479291.1"/>
    </source>
</evidence>
<reference evidence="5" key="1">
    <citation type="submission" date="2022-07" db="EMBL/GenBank/DDBJ databases">
        <title>Genome Sequence of Physisporinus lineatus.</title>
        <authorList>
            <person name="Buettner E."/>
        </authorList>
    </citation>
    <scope>NUCLEOTIDE SEQUENCE</scope>
    <source>
        <strain evidence="5">VT162</strain>
    </source>
</reference>
<sequence length="870" mass="93663">MDLTVTFLSPIEPTDPVKQSLPFVYLSFEANSTDGQPHEVQMYSDVGAGSFCIASNFEPVKEFLADWIAPSPFACVYNWHDIGTNAYWESHDALGLPMDERSGQASDVSLYYAMQNVPGLVRRFDSDSACHTIFSQSGVSGLSVPHDEIIYGHVNVFASAFDLGTITATQSPVVWALGLVRNPIGSYSLGSGQSQIRYPYYASASSNMDVIINNVLTDFSNALSRAIELDQKLLTDASSISDHYVDLISLSVRQTIGSTELTISKGADGGWNKTDFKVSMKDVGNSRRVNPVEVLYAAFPLFLYVTPAYAGRLLAPLLEAQESSSWEQQYAARDIGTNYPNTTAVLQAHNQGIEHSGNMLIMTYAHAAVSNDQSLITSHYALLRRWANYLSNTTLTHINQYAISLHIGQFSFNLDSFPNRENASTNLAIKGIIGIQAMAEISRILGEQQDVEAFSNISSAFAKTWTSLALSSSTQHILANYGDPDSSWTLAYNLFANKLLPTSIIDPNVYQLQTNYYKTLLSAWLLHTAATVTDPEVRNLLIDKVWERAVTSSQFPSTYDAGTGSTSSTSSPAQGGAFSILALSLFNHIATPSSSSGSPSTSSTMKTSIVGPVVGGVLGGIALAAILLLIVWFWRRKTRNAANEKHTQVHPFRMDAPDQGSGDLEAKERNQKNDVWDVVPFVEGMRSRSGEKDEVVVSGGSTDNSQTGLLQSQQRARNGATRAVIPSSKAREAGLILANPQSNTASFHHSGVQSPPNVVVGSGFVGVSSAGGSTPSPPISPSAGSGSGSGSGSHSRSQFQPRSPGDSPDVVQIPRSEVSGLREELQNLREAMQQMQHVGAGGEGGGSHRYRVSEAPPGYQPFGEGNQPWD</sequence>
<feature type="region of interest" description="Disordered" evidence="1">
    <location>
        <begin position="687"/>
        <end position="727"/>
    </location>
</feature>
<feature type="domain" description="Glutaminase A central" evidence="3">
    <location>
        <begin position="241"/>
        <end position="580"/>
    </location>
</feature>
<dbReference type="InterPro" id="IPR012341">
    <property type="entry name" value="6hp_glycosidase-like_sf"/>
</dbReference>
<dbReference type="GO" id="GO:0003824">
    <property type="term" value="F:catalytic activity"/>
    <property type="evidence" value="ECO:0007669"/>
    <property type="project" value="UniProtKB-ARBA"/>
</dbReference>
<feature type="compositionally biased region" description="Polar residues" evidence="1">
    <location>
        <begin position="699"/>
        <end position="716"/>
    </location>
</feature>
<dbReference type="Pfam" id="PF17168">
    <property type="entry name" value="DUF5127"/>
    <property type="match status" value="1"/>
</dbReference>
<dbReference type="SUPFAM" id="SSF48208">
    <property type="entry name" value="Six-hairpin glycosidases"/>
    <property type="match status" value="1"/>
</dbReference>
<dbReference type="InterPro" id="IPR008928">
    <property type="entry name" value="6-hairpin_glycosidase_sf"/>
</dbReference>
<keyword evidence="6" id="KW-1185">Reference proteome</keyword>
<dbReference type="AlphaFoldDB" id="A0AAD5V0N6"/>
<proteinExistence type="predicted"/>
<protein>
    <recommendedName>
        <fullName evidence="7">DUF1793-domain-containing protein</fullName>
    </recommendedName>
</protein>
<dbReference type="PANTHER" id="PTHR31987">
    <property type="entry name" value="GLUTAMINASE A-RELATED"/>
    <property type="match status" value="1"/>
</dbReference>
<feature type="region of interest" description="Disordered" evidence="1">
    <location>
        <begin position="768"/>
        <end position="870"/>
    </location>
</feature>
<dbReference type="InterPro" id="IPR033433">
    <property type="entry name" value="GtaA_N"/>
</dbReference>
<dbReference type="Pfam" id="PF16335">
    <property type="entry name" value="GtaA_6_Hairpin"/>
    <property type="match status" value="1"/>
</dbReference>
<comment type="caution">
    <text evidence="5">The sequence shown here is derived from an EMBL/GenBank/DDBJ whole genome shotgun (WGS) entry which is preliminary data.</text>
</comment>
<feature type="transmembrane region" description="Helical" evidence="2">
    <location>
        <begin position="609"/>
        <end position="634"/>
    </location>
</feature>
<organism evidence="5 6">
    <name type="scientific">Meripilus lineatus</name>
    <dbReference type="NCBI Taxonomy" id="2056292"/>
    <lineage>
        <taxon>Eukaryota</taxon>
        <taxon>Fungi</taxon>
        <taxon>Dikarya</taxon>
        <taxon>Basidiomycota</taxon>
        <taxon>Agaricomycotina</taxon>
        <taxon>Agaricomycetes</taxon>
        <taxon>Polyporales</taxon>
        <taxon>Meripilaceae</taxon>
        <taxon>Meripilus</taxon>
    </lineage>
</organism>
<dbReference type="InterPro" id="IPR032514">
    <property type="entry name" value="GtaA_central"/>
</dbReference>
<dbReference type="Gene3D" id="1.50.10.10">
    <property type="match status" value="1"/>
</dbReference>
<evidence type="ECO:0000259" key="4">
    <source>
        <dbReference type="Pfam" id="PF17168"/>
    </source>
</evidence>
<dbReference type="GO" id="GO:0005975">
    <property type="term" value="P:carbohydrate metabolic process"/>
    <property type="evidence" value="ECO:0007669"/>
    <property type="project" value="InterPro"/>
</dbReference>
<evidence type="ECO:0000256" key="1">
    <source>
        <dbReference type="SAM" id="MobiDB-lite"/>
    </source>
</evidence>
<keyword evidence="2" id="KW-1133">Transmembrane helix</keyword>
<evidence type="ECO:0000313" key="6">
    <source>
        <dbReference type="Proteomes" id="UP001212997"/>
    </source>
</evidence>
<feature type="domain" description="Glutaminase A N-terminal" evidence="4">
    <location>
        <begin position="1"/>
        <end position="236"/>
    </location>
</feature>